<dbReference type="Proteomes" id="UP000287239">
    <property type="component" value="Unassembled WGS sequence"/>
</dbReference>
<dbReference type="GO" id="GO:0005829">
    <property type="term" value="C:cytosol"/>
    <property type="evidence" value="ECO:0007669"/>
    <property type="project" value="TreeGrafter"/>
</dbReference>
<dbReference type="InterPro" id="IPR006379">
    <property type="entry name" value="HAD-SF_hydro_IIB"/>
</dbReference>
<evidence type="ECO:0000313" key="2">
    <source>
        <dbReference type="Proteomes" id="UP000287239"/>
    </source>
</evidence>
<dbReference type="Gene3D" id="3.40.50.1000">
    <property type="entry name" value="HAD superfamily/HAD-like"/>
    <property type="match status" value="1"/>
</dbReference>
<dbReference type="OrthoDB" id="9810101at2"/>
<dbReference type="PANTHER" id="PTHR10000:SF25">
    <property type="entry name" value="PHOSPHATASE YKRA-RELATED"/>
    <property type="match status" value="1"/>
</dbReference>
<reference evidence="1 2" key="1">
    <citation type="submission" date="2017-05" db="EMBL/GenBank/DDBJ databases">
        <title>Vagococcus spp. assemblies.</title>
        <authorList>
            <person name="Gulvik C.A."/>
        </authorList>
    </citation>
    <scope>NUCLEOTIDE SEQUENCE [LARGE SCALE GENOMIC DNA]</scope>
    <source>
        <strain evidence="1 2">NCFB 2777</strain>
    </source>
</reference>
<sequence length="285" mass="31280">MKQLIFMDIDGTLCDTAGEVPLSANRAIQQAKSQGHDFYICTGRSKPELIPSILEIGFQGIIGAGGGYIEIAGEVVEHLRLPKLAVLEIIAYFQQHNIGYYLESNDGLFGSENCVPSIINQVTAGLVEESPAYQEAIREFDWFYDLLKETKGIELDYGNVNKISFISNGHPFIEVAETFGDDFQMYRTTVPQFGSQSGEIAVKGINKQTAINKVLALTKHPQGQTMAYGDGNNDIAMFQAVNYKVAMTNGTPELKALVDEITAIAEENGIANSLLRNGLLEKEIF</sequence>
<evidence type="ECO:0000313" key="1">
    <source>
        <dbReference type="EMBL" id="RST97041.1"/>
    </source>
</evidence>
<dbReference type="Gene3D" id="3.30.1240.10">
    <property type="match status" value="1"/>
</dbReference>
<organism evidence="1 2">
    <name type="scientific">Vagococcus salmoninarum</name>
    <dbReference type="NCBI Taxonomy" id="2739"/>
    <lineage>
        <taxon>Bacteria</taxon>
        <taxon>Bacillati</taxon>
        <taxon>Bacillota</taxon>
        <taxon>Bacilli</taxon>
        <taxon>Lactobacillales</taxon>
        <taxon>Enterococcaceae</taxon>
        <taxon>Vagococcus</taxon>
    </lineage>
</organism>
<dbReference type="SUPFAM" id="SSF56784">
    <property type="entry name" value="HAD-like"/>
    <property type="match status" value="1"/>
</dbReference>
<dbReference type="AlphaFoldDB" id="A0A429ZTI6"/>
<name>A0A429ZTI6_9ENTE</name>
<dbReference type="GO" id="GO:0000287">
    <property type="term" value="F:magnesium ion binding"/>
    <property type="evidence" value="ECO:0007669"/>
    <property type="project" value="TreeGrafter"/>
</dbReference>
<dbReference type="NCBIfam" id="TIGR00099">
    <property type="entry name" value="Cof-subfamily"/>
    <property type="match status" value="1"/>
</dbReference>
<dbReference type="NCBIfam" id="TIGR01484">
    <property type="entry name" value="HAD-SF-IIB"/>
    <property type="match status" value="1"/>
</dbReference>
<protein>
    <submittedName>
        <fullName evidence="1">HAD family hydrolase</fullName>
    </submittedName>
</protein>
<dbReference type="InterPro" id="IPR036412">
    <property type="entry name" value="HAD-like_sf"/>
</dbReference>
<comment type="caution">
    <text evidence="1">The sequence shown here is derived from an EMBL/GenBank/DDBJ whole genome shotgun (WGS) entry which is preliminary data.</text>
</comment>
<dbReference type="GeneID" id="98567460"/>
<dbReference type="Pfam" id="PF08282">
    <property type="entry name" value="Hydrolase_3"/>
    <property type="match status" value="1"/>
</dbReference>
<dbReference type="InterPro" id="IPR000150">
    <property type="entry name" value="Cof"/>
</dbReference>
<gene>
    <name evidence="1" type="ORF">CBF35_03695</name>
</gene>
<keyword evidence="2" id="KW-1185">Reference proteome</keyword>
<dbReference type="PANTHER" id="PTHR10000">
    <property type="entry name" value="PHOSPHOSERINE PHOSPHATASE"/>
    <property type="match status" value="1"/>
</dbReference>
<dbReference type="InterPro" id="IPR023214">
    <property type="entry name" value="HAD_sf"/>
</dbReference>
<keyword evidence="1" id="KW-0378">Hydrolase</keyword>
<proteinExistence type="predicted"/>
<accession>A0A429ZTI6</accession>
<dbReference type="EMBL" id="NGJU01000004">
    <property type="protein sequence ID" value="RST97041.1"/>
    <property type="molecule type" value="Genomic_DNA"/>
</dbReference>
<dbReference type="GO" id="GO:0016791">
    <property type="term" value="F:phosphatase activity"/>
    <property type="evidence" value="ECO:0007669"/>
    <property type="project" value="TreeGrafter"/>
</dbReference>
<dbReference type="RefSeq" id="WP_126778640.1">
    <property type="nucleotide sequence ID" value="NZ_NGJU01000004.1"/>
</dbReference>